<dbReference type="RefSeq" id="XP_013265642.1">
    <property type="nucleotide sequence ID" value="XM_013410188.1"/>
</dbReference>
<feature type="region of interest" description="Disordered" evidence="1">
    <location>
        <begin position="70"/>
        <end position="141"/>
    </location>
</feature>
<organism evidence="2 3">
    <name type="scientific">Exophiala aquamarina CBS 119918</name>
    <dbReference type="NCBI Taxonomy" id="1182545"/>
    <lineage>
        <taxon>Eukaryota</taxon>
        <taxon>Fungi</taxon>
        <taxon>Dikarya</taxon>
        <taxon>Ascomycota</taxon>
        <taxon>Pezizomycotina</taxon>
        <taxon>Eurotiomycetes</taxon>
        <taxon>Chaetothyriomycetidae</taxon>
        <taxon>Chaetothyriales</taxon>
        <taxon>Herpotrichiellaceae</taxon>
        <taxon>Exophiala</taxon>
    </lineage>
</organism>
<keyword evidence="3" id="KW-1185">Reference proteome</keyword>
<dbReference type="OrthoDB" id="5373857at2759"/>
<gene>
    <name evidence="2" type="ORF">A1O9_01028</name>
</gene>
<dbReference type="EMBL" id="AMGV01000001">
    <property type="protein sequence ID" value="KEF63052.1"/>
    <property type="molecule type" value="Genomic_DNA"/>
</dbReference>
<feature type="compositionally biased region" description="Pro residues" evidence="1">
    <location>
        <begin position="1"/>
        <end position="13"/>
    </location>
</feature>
<feature type="region of interest" description="Disordered" evidence="1">
    <location>
        <begin position="1"/>
        <end position="27"/>
    </location>
</feature>
<evidence type="ECO:0000313" key="2">
    <source>
        <dbReference type="EMBL" id="KEF63052.1"/>
    </source>
</evidence>
<reference evidence="2 3" key="1">
    <citation type="submission" date="2013-03" db="EMBL/GenBank/DDBJ databases">
        <title>The Genome Sequence of Exophiala aquamarina CBS 119918.</title>
        <authorList>
            <consortium name="The Broad Institute Genomics Platform"/>
            <person name="Cuomo C."/>
            <person name="de Hoog S."/>
            <person name="Gorbushina A."/>
            <person name="Walker B."/>
            <person name="Young S.K."/>
            <person name="Zeng Q."/>
            <person name="Gargeya S."/>
            <person name="Fitzgerald M."/>
            <person name="Haas B."/>
            <person name="Abouelleil A."/>
            <person name="Allen A.W."/>
            <person name="Alvarado L."/>
            <person name="Arachchi H.M."/>
            <person name="Berlin A.M."/>
            <person name="Chapman S.B."/>
            <person name="Gainer-Dewar J."/>
            <person name="Goldberg J."/>
            <person name="Griggs A."/>
            <person name="Gujja S."/>
            <person name="Hansen M."/>
            <person name="Howarth C."/>
            <person name="Imamovic A."/>
            <person name="Ireland A."/>
            <person name="Larimer J."/>
            <person name="McCowan C."/>
            <person name="Murphy C."/>
            <person name="Pearson M."/>
            <person name="Poon T.W."/>
            <person name="Priest M."/>
            <person name="Roberts A."/>
            <person name="Saif S."/>
            <person name="Shea T."/>
            <person name="Sisk P."/>
            <person name="Sykes S."/>
            <person name="Wortman J."/>
            <person name="Nusbaum C."/>
            <person name="Birren B."/>
        </authorList>
    </citation>
    <scope>NUCLEOTIDE SEQUENCE [LARGE SCALE GENOMIC DNA]</scope>
    <source>
        <strain evidence="2 3">CBS 119918</strain>
    </source>
</reference>
<evidence type="ECO:0000313" key="3">
    <source>
        <dbReference type="Proteomes" id="UP000027920"/>
    </source>
</evidence>
<evidence type="ECO:0000256" key="1">
    <source>
        <dbReference type="SAM" id="MobiDB-lite"/>
    </source>
</evidence>
<dbReference type="PROSITE" id="PS51318">
    <property type="entry name" value="TAT"/>
    <property type="match status" value="1"/>
</dbReference>
<proteinExistence type="predicted"/>
<sequence>MSAGPAPPNPGAPKKPLRAPSASSGFGRRLALGGAAVALVYALLPARSPKPAGAPVDAFKTPGVKNIERAYTNGGATPTHTKAYGGTIQGKGTDGTPRESSGTNQAAGFDRPGFGSDQRPQQPTKAEALFSEIQYGSAKGK</sequence>
<comment type="caution">
    <text evidence="2">The sequence shown here is derived from an EMBL/GenBank/DDBJ whole genome shotgun (WGS) entry which is preliminary data.</text>
</comment>
<dbReference type="AlphaFoldDB" id="A0A072PTG6"/>
<name>A0A072PTG6_9EURO</name>
<dbReference type="Proteomes" id="UP000027920">
    <property type="component" value="Unassembled WGS sequence"/>
</dbReference>
<dbReference type="InterPro" id="IPR006311">
    <property type="entry name" value="TAT_signal"/>
</dbReference>
<accession>A0A072PTG6</accession>
<dbReference type="GeneID" id="25275976"/>
<dbReference type="HOGENOM" id="CLU_152060_0_0_1"/>
<dbReference type="VEuPathDB" id="FungiDB:A1O9_01028"/>
<protein>
    <submittedName>
        <fullName evidence="2">Uncharacterized protein</fullName>
    </submittedName>
</protein>